<evidence type="ECO:0000259" key="8">
    <source>
        <dbReference type="PROSITE" id="PS50110"/>
    </source>
</evidence>
<feature type="domain" description="Histidine kinase" evidence="7">
    <location>
        <begin position="697"/>
        <end position="920"/>
    </location>
</feature>
<evidence type="ECO:0000259" key="7">
    <source>
        <dbReference type="PROSITE" id="PS50109"/>
    </source>
</evidence>
<protein>
    <recommendedName>
        <fullName evidence="2">histidine kinase</fullName>
        <ecNumber evidence="2">2.7.13.3</ecNumber>
    </recommendedName>
</protein>
<dbReference type="Proteomes" id="UP000186364">
    <property type="component" value="Unassembled WGS sequence"/>
</dbReference>
<evidence type="ECO:0000256" key="4">
    <source>
        <dbReference type="ARBA" id="ARBA00022679"/>
    </source>
</evidence>
<dbReference type="PROSITE" id="PS50113">
    <property type="entry name" value="PAC"/>
    <property type="match status" value="3"/>
</dbReference>
<dbReference type="SUPFAM" id="SSF52172">
    <property type="entry name" value="CheY-like"/>
    <property type="match status" value="2"/>
</dbReference>
<name>A0A1Q9B309_9HYPH</name>
<dbReference type="Pfam" id="PF02518">
    <property type="entry name" value="HATPase_c"/>
    <property type="match status" value="1"/>
</dbReference>
<dbReference type="SUPFAM" id="SSF55785">
    <property type="entry name" value="PYP-like sensor domain (PAS domain)"/>
    <property type="match status" value="5"/>
</dbReference>
<dbReference type="InterPro" id="IPR013656">
    <property type="entry name" value="PAS_4"/>
</dbReference>
<dbReference type="SMART" id="SM00448">
    <property type="entry name" value="REC"/>
    <property type="match status" value="2"/>
</dbReference>
<dbReference type="InterPro" id="IPR001789">
    <property type="entry name" value="Sig_transdc_resp-reg_receiver"/>
</dbReference>
<feature type="domain" description="PAC" evidence="10">
    <location>
        <begin position="241"/>
        <end position="293"/>
    </location>
</feature>
<feature type="domain" description="PAC" evidence="10">
    <location>
        <begin position="367"/>
        <end position="420"/>
    </location>
</feature>
<keyword evidence="12" id="KW-1185">Reference proteome</keyword>
<dbReference type="InterPro" id="IPR013655">
    <property type="entry name" value="PAS_fold_3"/>
</dbReference>
<dbReference type="Pfam" id="PF08448">
    <property type="entry name" value="PAS_4"/>
    <property type="match status" value="1"/>
</dbReference>
<feature type="domain" description="Response regulatory" evidence="8">
    <location>
        <begin position="940"/>
        <end position="1056"/>
    </location>
</feature>
<evidence type="ECO:0000313" key="11">
    <source>
        <dbReference type="EMBL" id="OLP62391.1"/>
    </source>
</evidence>
<keyword evidence="4" id="KW-0808">Transferase</keyword>
<proteinExistence type="predicted"/>
<dbReference type="Gene3D" id="3.30.450.20">
    <property type="entry name" value="PAS domain"/>
    <property type="match status" value="5"/>
</dbReference>
<feature type="domain" description="PAS" evidence="9">
    <location>
        <begin position="294"/>
        <end position="352"/>
    </location>
</feature>
<dbReference type="CDD" id="cd00130">
    <property type="entry name" value="PAS"/>
    <property type="match status" value="4"/>
</dbReference>
<feature type="domain" description="Response regulatory" evidence="8">
    <location>
        <begin position="1106"/>
        <end position="1219"/>
    </location>
</feature>
<comment type="catalytic activity">
    <reaction evidence="1">
        <text>ATP + protein L-histidine = ADP + protein N-phospho-L-histidine.</text>
        <dbReference type="EC" id="2.7.13.3"/>
    </reaction>
</comment>
<comment type="caution">
    <text evidence="11">The sequence shown here is derived from an EMBL/GenBank/DDBJ whole genome shotgun (WGS) entry which is preliminary data.</text>
</comment>
<keyword evidence="5" id="KW-0418">Kinase</keyword>
<dbReference type="EMBL" id="MKIP01000026">
    <property type="protein sequence ID" value="OLP62391.1"/>
    <property type="molecule type" value="Genomic_DNA"/>
</dbReference>
<feature type="domain" description="PAS" evidence="9">
    <location>
        <begin position="573"/>
        <end position="628"/>
    </location>
</feature>
<evidence type="ECO:0000259" key="9">
    <source>
        <dbReference type="PROSITE" id="PS50112"/>
    </source>
</evidence>
<dbReference type="PROSITE" id="PS50110">
    <property type="entry name" value="RESPONSE_REGULATORY"/>
    <property type="match status" value="2"/>
</dbReference>
<dbReference type="PRINTS" id="PR00344">
    <property type="entry name" value="BCTRLSENSOR"/>
</dbReference>
<dbReference type="PROSITE" id="PS50112">
    <property type="entry name" value="PAS"/>
    <property type="match status" value="4"/>
</dbReference>
<dbReference type="InterPro" id="IPR003661">
    <property type="entry name" value="HisK_dim/P_dom"/>
</dbReference>
<dbReference type="PROSITE" id="PS50109">
    <property type="entry name" value="HIS_KIN"/>
    <property type="match status" value="1"/>
</dbReference>
<evidence type="ECO:0000256" key="5">
    <source>
        <dbReference type="ARBA" id="ARBA00022777"/>
    </source>
</evidence>
<dbReference type="PANTHER" id="PTHR43304">
    <property type="entry name" value="PHYTOCHROME-LIKE PROTEIN CPH1"/>
    <property type="match status" value="1"/>
</dbReference>
<dbReference type="InterPro" id="IPR011006">
    <property type="entry name" value="CheY-like_superfamily"/>
</dbReference>
<dbReference type="InterPro" id="IPR001610">
    <property type="entry name" value="PAC"/>
</dbReference>
<dbReference type="Pfam" id="PF00512">
    <property type="entry name" value="HisKA"/>
    <property type="match status" value="1"/>
</dbReference>
<organism evidence="11 12">
    <name type="scientific">Xaviernesmea oryzae</name>
    <dbReference type="NCBI Taxonomy" id="464029"/>
    <lineage>
        <taxon>Bacteria</taxon>
        <taxon>Pseudomonadati</taxon>
        <taxon>Pseudomonadota</taxon>
        <taxon>Alphaproteobacteria</taxon>
        <taxon>Hyphomicrobiales</taxon>
        <taxon>Rhizobiaceae</taxon>
        <taxon>Rhizobium/Agrobacterium group</taxon>
        <taxon>Xaviernesmea</taxon>
    </lineage>
</organism>
<sequence length="1221" mass="133643">MTSHHLGFLSGGGDLAALISAFDWSSTRLGAIETWPQSVKTTLSLILRSPVAIVTLWTEDGVMIYNDAYSEFAGARHPALLGSRVREGWPEVADFNDHVMKEGLAGRTLSFKDQALVLNRAGRPGQAWMNLDYSPILAEDGRPIGVMAVVVETTPKMMAERRLAESAHHAKQVLDGAIDYAIIALDIEGRITRWNEGARRILGWREEEAIGQPAGLFFTPEDNEGGRPAREMAEALEHGMANNERWHIRFSGERFWASGEMMPIRDEAGKAIGFVKVLRDRTSEHLTQSRLREVERRLRRAQEVGGVGLFSIDAADDVMQVTGQFCRIFGLPEADSVSVNVVEALIVPEDREVASTSDSRRQGSAPLQVEYRIVKADTGEERVVARRGEFERDGDGKILRLVGVVQDVTERRRAQRELRESEAKLRALTETLPNHVWTAKPDGTLDWVNERLLSYSGKTPEDILQAGWSAMIHSEDLDDALRLWRQAIAERRVYEAETRLRNAAGEDRWHITRAVPLADDKGQVERWIGATTDIHDLRLAREQLAALNATLEQRVAERTADRDRMWRLSTDVMLVADFEGRIMAVNPAWTSLLGWGEDELVGSIFLDLVHPDDLAATHEEIARLSDGATVFTFVNRYRARNGSYRRFSWTAVPDDRFIHAVGRDVTAEHEAADVLRRTETALQRAQKMEAIGNLTGGVAHDFNNLLQVISGNLQLLLKDLAGNERAERRVNNALAGVNRGSKLAAQLLAFGRRQALDPRVVNIGRLVQGMDEMVRRTIGEGVEVETVVSGGLWNTLVDTTQMENALLNLAINARDAMDSYGRLTIEVMNAVLDETYATGVEDVEPGDYVSISVSDTGSGIAPEILDKVFDPFFSTKAEGKGTGLGLSMVYGFVKQSGGHVRIYSEPGLGTHVRMYLPRAHAAEDDAEVMDTSGVVGGNETILVAEDDEGVRTTVVEMLQDLGYRVLKASDAASALSVVESGLPIDLLFTDVVMPGPLKSTEMVAAARRLIPGLAVLFTSGYTENSIVHGGRLDAGVQLLSKPYARQQLAQKVRAVLDQRAGQRLASPATPSVAAPTPAPEASADLDADHVLDDAAIEAPARKAPISVLLVEDDALIRMDTAEILEGEGYRVTEAATAGQALDSLRAAPAGTIDVLFTDLGLPDMSGGELARQVREAWPAIAIVFATGEAHAPKIEGGRVAFLQKPYTPRHVADLLADLVRA</sequence>
<dbReference type="GO" id="GO:0000155">
    <property type="term" value="F:phosphorelay sensor kinase activity"/>
    <property type="evidence" value="ECO:0007669"/>
    <property type="project" value="InterPro"/>
</dbReference>
<dbReference type="Gene3D" id="3.40.50.2300">
    <property type="match status" value="2"/>
</dbReference>
<feature type="modified residue" description="4-aspartylphosphate" evidence="6">
    <location>
        <position position="1158"/>
    </location>
</feature>
<dbReference type="SUPFAM" id="SSF47384">
    <property type="entry name" value="Homodimeric domain of signal transducing histidine kinase"/>
    <property type="match status" value="1"/>
</dbReference>
<dbReference type="NCBIfam" id="TIGR00229">
    <property type="entry name" value="sensory_box"/>
    <property type="match status" value="5"/>
</dbReference>
<dbReference type="InterPro" id="IPR036097">
    <property type="entry name" value="HisK_dim/P_sf"/>
</dbReference>
<dbReference type="Gene3D" id="2.10.70.100">
    <property type="match status" value="1"/>
</dbReference>
<dbReference type="FunFam" id="3.30.450.20:FF:000099">
    <property type="entry name" value="Sensory box sensor histidine kinase"/>
    <property type="match status" value="1"/>
</dbReference>
<dbReference type="InterPro" id="IPR005467">
    <property type="entry name" value="His_kinase_dom"/>
</dbReference>
<dbReference type="Gene3D" id="3.30.565.10">
    <property type="entry name" value="Histidine kinase-like ATPase, C-terminal domain"/>
    <property type="match status" value="1"/>
</dbReference>
<keyword evidence="3 6" id="KW-0597">Phosphoprotein</keyword>
<dbReference type="EC" id="2.7.13.3" evidence="2"/>
<dbReference type="InterPro" id="IPR004358">
    <property type="entry name" value="Sig_transdc_His_kin-like_C"/>
</dbReference>
<feature type="domain" description="PAC" evidence="10">
    <location>
        <begin position="494"/>
        <end position="546"/>
    </location>
</feature>
<dbReference type="GO" id="GO:0006355">
    <property type="term" value="P:regulation of DNA-templated transcription"/>
    <property type="evidence" value="ECO:0007669"/>
    <property type="project" value="InterPro"/>
</dbReference>
<reference evidence="11 12" key="1">
    <citation type="submission" date="2016-09" db="EMBL/GenBank/DDBJ databases">
        <title>Rhizobium sp. nov., a novel species isolated from the rice rhizosphere.</title>
        <authorList>
            <person name="Zhao J."/>
            <person name="Zhang X."/>
        </authorList>
    </citation>
    <scope>NUCLEOTIDE SEQUENCE [LARGE SCALE GENOMIC DNA]</scope>
    <source>
        <strain evidence="11 12">1.7048</strain>
    </source>
</reference>
<dbReference type="CDD" id="cd18161">
    <property type="entry name" value="REC_hyHK_blue-like"/>
    <property type="match status" value="1"/>
</dbReference>
<gene>
    <name evidence="11" type="ORF">BJF93_23875</name>
</gene>
<dbReference type="InterPro" id="IPR035965">
    <property type="entry name" value="PAS-like_dom_sf"/>
</dbReference>
<accession>A0A1Q9B309</accession>
<dbReference type="SMART" id="SM00387">
    <property type="entry name" value="HATPase_c"/>
    <property type="match status" value="1"/>
</dbReference>
<evidence type="ECO:0000259" key="10">
    <source>
        <dbReference type="PROSITE" id="PS50113"/>
    </source>
</evidence>
<dbReference type="Gene3D" id="1.10.287.130">
    <property type="match status" value="1"/>
</dbReference>
<dbReference type="SUPFAM" id="SSF55874">
    <property type="entry name" value="ATPase domain of HSP90 chaperone/DNA topoisomerase II/histidine kinase"/>
    <property type="match status" value="1"/>
</dbReference>
<dbReference type="AlphaFoldDB" id="A0A1Q9B309"/>
<feature type="domain" description="PAS" evidence="9">
    <location>
        <begin position="166"/>
        <end position="239"/>
    </location>
</feature>
<evidence type="ECO:0000256" key="1">
    <source>
        <dbReference type="ARBA" id="ARBA00000085"/>
    </source>
</evidence>
<dbReference type="InterPro" id="IPR000700">
    <property type="entry name" value="PAS-assoc_C"/>
</dbReference>
<dbReference type="CDD" id="cd00082">
    <property type="entry name" value="HisKA"/>
    <property type="match status" value="1"/>
</dbReference>
<dbReference type="InterPro" id="IPR000014">
    <property type="entry name" value="PAS"/>
</dbReference>
<evidence type="ECO:0000256" key="3">
    <source>
        <dbReference type="ARBA" id="ARBA00022553"/>
    </source>
</evidence>
<dbReference type="Pfam" id="PF00072">
    <property type="entry name" value="Response_reg"/>
    <property type="match status" value="2"/>
</dbReference>
<feature type="domain" description="PAS" evidence="9">
    <location>
        <begin position="421"/>
        <end position="491"/>
    </location>
</feature>
<dbReference type="InterPro" id="IPR052162">
    <property type="entry name" value="Sensor_kinase/Photoreceptor"/>
</dbReference>
<dbReference type="PANTHER" id="PTHR43304:SF1">
    <property type="entry name" value="PAC DOMAIN-CONTAINING PROTEIN"/>
    <property type="match status" value="1"/>
</dbReference>
<dbReference type="InterPro" id="IPR036890">
    <property type="entry name" value="HATPase_C_sf"/>
</dbReference>
<dbReference type="Pfam" id="PF08447">
    <property type="entry name" value="PAS_3"/>
    <property type="match status" value="3"/>
</dbReference>
<dbReference type="InterPro" id="IPR003594">
    <property type="entry name" value="HATPase_dom"/>
</dbReference>
<dbReference type="SMART" id="SM00086">
    <property type="entry name" value="PAC"/>
    <property type="match status" value="5"/>
</dbReference>
<dbReference type="SMART" id="SM00091">
    <property type="entry name" value="PAS"/>
    <property type="match status" value="4"/>
</dbReference>
<dbReference type="SMART" id="SM00388">
    <property type="entry name" value="HisKA"/>
    <property type="match status" value="1"/>
</dbReference>
<dbReference type="Pfam" id="PF00989">
    <property type="entry name" value="PAS"/>
    <property type="match status" value="1"/>
</dbReference>
<dbReference type="RefSeq" id="WP_075625691.1">
    <property type="nucleotide sequence ID" value="NZ_FOAM01000016.1"/>
</dbReference>
<dbReference type="InterPro" id="IPR013767">
    <property type="entry name" value="PAS_fold"/>
</dbReference>
<feature type="modified residue" description="4-aspartylphosphate" evidence="6">
    <location>
        <position position="990"/>
    </location>
</feature>
<evidence type="ECO:0000256" key="6">
    <source>
        <dbReference type="PROSITE-ProRule" id="PRU00169"/>
    </source>
</evidence>
<evidence type="ECO:0000256" key="2">
    <source>
        <dbReference type="ARBA" id="ARBA00012438"/>
    </source>
</evidence>
<evidence type="ECO:0000313" key="12">
    <source>
        <dbReference type="Proteomes" id="UP000186364"/>
    </source>
</evidence>